<dbReference type="Gene3D" id="1.20.1720.10">
    <property type="entry name" value="Multidrug resistance protein D"/>
    <property type="match status" value="1"/>
</dbReference>
<feature type="transmembrane region" description="Helical" evidence="7">
    <location>
        <begin position="327"/>
        <end position="349"/>
    </location>
</feature>
<evidence type="ECO:0000256" key="3">
    <source>
        <dbReference type="ARBA" id="ARBA00022989"/>
    </source>
</evidence>
<reference evidence="9" key="2">
    <citation type="submission" date="2020-09" db="EMBL/GenBank/DDBJ databases">
        <authorList>
            <person name="Sun Q."/>
            <person name="Zhou Y."/>
        </authorList>
    </citation>
    <scope>NUCLEOTIDE SEQUENCE</scope>
    <source>
        <strain evidence="9">CGMCC 4.7272</strain>
    </source>
</reference>
<evidence type="ECO:0000256" key="4">
    <source>
        <dbReference type="ARBA" id="ARBA00023136"/>
    </source>
</evidence>
<keyword evidence="10" id="KW-1185">Reference proteome</keyword>
<feature type="transmembrane region" description="Helical" evidence="7">
    <location>
        <begin position="95"/>
        <end position="114"/>
    </location>
</feature>
<evidence type="ECO:0000313" key="10">
    <source>
        <dbReference type="Proteomes" id="UP000625682"/>
    </source>
</evidence>
<dbReference type="PROSITE" id="PS50850">
    <property type="entry name" value="MFS"/>
    <property type="match status" value="1"/>
</dbReference>
<evidence type="ECO:0000256" key="7">
    <source>
        <dbReference type="SAM" id="Phobius"/>
    </source>
</evidence>
<dbReference type="PRINTS" id="PR01036">
    <property type="entry name" value="TCRTETB"/>
</dbReference>
<feature type="transmembrane region" description="Helical" evidence="7">
    <location>
        <begin position="63"/>
        <end position="83"/>
    </location>
</feature>
<keyword evidence="4 7" id="KW-0472">Membrane</keyword>
<dbReference type="Proteomes" id="UP000625682">
    <property type="component" value="Unassembled WGS sequence"/>
</dbReference>
<accession>A0A917L1L6</accession>
<dbReference type="InterPro" id="IPR020846">
    <property type="entry name" value="MFS_dom"/>
</dbReference>
<feature type="transmembrane region" description="Helical" evidence="7">
    <location>
        <begin position="460"/>
        <end position="481"/>
    </location>
</feature>
<dbReference type="GO" id="GO:0046677">
    <property type="term" value="P:response to antibiotic"/>
    <property type="evidence" value="ECO:0007669"/>
    <property type="project" value="UniProtKB-KW"/>
</dbReference>
<organism evidence="9 10">
    <name type="scientific">Streptomyces lacrimifluminis</name>
    <dbReference type="NCBI Taxonomy" id="1500077"/>
    <lineage>
        <taxon>Bacteria</taxon>
        <taxon>Bacillati</taxon>
        <taxon>Actinomycetota</taxon>
        <taxon>Actinomycetes</taxon>
        <taxon>Kitasatosporales</taxon>
        <taxon>Streptomycetaceae</taxon>
        <taxon>Streptomyces</taxon>
    </lineage>
</organism>
<dbReference type="RefSeq" id="WP_189148600.1">
    <property type="nucleotide sequence ID" value="NZ_BAABER010000010.1"/>
</dbReference>
<feature type="transmembrane region" description="Helical" evidence="7">
    <location>
        <begin position="120"/>
        <end position="142"/>
    </location>
</feature>
<dbReference type="Gene3D" id="1.20.1250.20">
    <property type="entry name" value="MFS general substrate transporter like domains"/>
    <property type="match status" value="1"/>
</dbReference>
<feature type="transmembrane region" description="Helical" evidence="7">
    <location>
        <begin position="29"/>
        <end position="51"/>
    </location>
</feature>
<dbReference type="CDD" id="cd17321">
    <property type="entry name" value="MFS_MMR_MDR_like"/>
    <property type="match status" value="1"/>
</dbReference>
<feature type="transmembrane region" description="Helical" evidence="7">
    <location>
        <begin position="188"/>
        <end position="207"/>
    </location>
</feature>
<reference evidence="9" key="1">
    <citation type="journal article" date="2014" name="Int. J. Syst. Evol. Microbiol.">
        <title>Complete genome sequence of Corynebacterium casei LMG S-19264T (=DSM 44701T), isolated from a smear-ripened cheese.</title>
        <authorList>
            <consortium name="US DOE Joint Genome Institute (JGI-PGF)"/>
            <person name="Walter F."/>
            <person name="Albersmeier A."/>
            <person name="Kalinowski J."/>
            <person name="Ruckert C."/>
        </authorList>
    </citation>
    <scope>NUCLEOTIDE SEQUENCE</scope>
    <source>
        <strain evidence="9">CGMCC 4.7272</strain>
    </source>
</reference>
<proteinExistence type="predicted"/>
<name>A0A917L1L6_9ACTN</name>
<dbReference type="Pfam" id="PF07690">
    <property type="entry name" value="MFS_1"/>
    <property type="match status" value="2"/>
</dbReference>
<feature type="transmembrane region" description="Helical" evidence="7">
    <location>
        <begin position="289"/>
        <end position="315"/>
    </location>
</feature>
<feature type="transmembrane region" description="Helical" evidence="7">
    <location>
        <begin position="219"/>
        <end position="237"/>
    </location>
</feature>
<dbReference type="PANTHER" id="PTHR42718:SF39">
    <property type="entry name" value="ACTINORHODIN TRANSPORTER-RELATED"/>
    <property type="match status" value="1"/>
</dbReference>
<comment type="caution">
    <text evidence="9">The sequence shown here is derived from an EMBL/GenBank/DDBJ whole genome shotgun (WGS) entry which is preliminary data.</text>
</comment>
<dbReference type="EMBL" id="BMMU01000011">
    <property type="protein sequence ID" value="GGJ38246.1"/>
    <property type="molecule type" value="Genomic_DNA"/>
</dbReference>
<feature type="transmembrane region" description="Helical" evidence="7">
    <location>
        <begin position="430"/>
        <end position="448"/>
    </location>
</feature>
<keyword evidence="3 7" id="KW-1133">Transmembrane helix</keyword>
<keyword evidence="2 7" id="KW-0812">Transmembrane</keyword>
<feature type="region of interest" description="Disordered" evidence="6">
    <location>
        <begin position="1"/>
        <end position="23"/>
    </location>
</feature>
<evidence type="ECO:0000256" key="6">
    <source>
        <dbReference type="SAM" id="MobiDB-lite"/>
    </source>
</evidence>
<dbReference type="InterPro" id="IPR011701">
    <property type="entry name" value="MFS"/>
</dbReference>
<evidence type="ECO:0000256" key="5">
    <source>
        <dbReference type="ARBA" id="ARBA00023251"/>
    </source>
</evidence>
<evidence type="ECO:0000259" key="8">
    <source>
        <dbReference type="PROSITE" id="PS50850"/>
    </source>
</evidence>
<sequence>MTSEASTRPAVEESETGPPAPHGAPARGALAVVLVGTFISVLDFFIANVSVPAIQADLHAGSAQVQLVVAGYGVAFTAGLITGGRLGDLYGRRRMYVLGMTLFMLASAWCAMAQNVDVLIVARIAQGASAALMVPQVLGIIGTMYTGAARDRAFTVYGLVIGLAGVFGQFIGGALITADVAGLSWRTIFLINVPLCLVCLAVARRSVPESRGADGGTRLDLTGALLITAALGLIVYALVEGQSHDWPVWVWACLALAAVLLALTVLHLRRRAAAGRGPLIEPSLFRVRTFSVGLVATVLYFLAMGSFFFVLALYLQTGRSLSPLESGLVFLAVGVGYFGSSIVSARFAAKVTARTVAAGPLTLAVGYAVTAWTATGLGTTGSVLWLLPPLLLAGLGMGLTTGPLTNLVLGAAVPEHAASASGLLNTAQEGGAAVGVAIAGTVFFPALADAGSADSYPHAFAVTLIPLIAFCVAASATVLLAPGRAARH</sequence>
<feature type="transmembrane region" description="Helical" evidence="7">
    <location>
        <begin position="249"/>
        <end position="268"/>
    </location>
</feature>
<keyword evidence="5" id="KW-0046">Antibiotic resistance</keyword>
<dbReference type="SUPFAM" id="SSF103473">
    <property type="entry name" value="MFS general substrate transporter"/>
    <property type="match status" value="2"/>
</dbReference>
<feature type="domain" description="Major facilitator superfamily (MFS) profile" evidence="8">
    <location>
        <begin position="29"/>
        <end position="486"/>
    </location>
</feature>
<evidence type="ECO:0000256" key="2">
    <source>
        <dbReference type="ARBA" id="ARBA00022692"/>
    </source>
</evidence>
<evidence type="ECO:0000313" key="9">
    <source>
        <dbReference type="EMBL" id="GGJ38246.1"/>
    </source>
</evidence>
<dbReference type="AlphaFoldDB" id="A0A917L1L6"/>
<feature type="transmembrane region" description="Helical" evidence="7">
    <location>
        <begin position="154"/>
        <end position="176"/>
    </location>
</feature>
<feature type="transmembrane region" description="Helical" evidence="7">
    <location>
        <begin position="356"/>
        <end position="374"/>
    </location>
</feature>
<dbReference type="GO" id="GO:0005886">
    <property type="term" value="C:plasma membrane"/>
    <property type="evidence" value="ECO:0007669"/>
    <property type="project" value="UniProtKB-SubCell"/>
</dbReference>
<comment type="subcellular location">
    <subcellularLocation>
        <location evidence="1">Cell membrane</location>
        <topology evidence="1">Multi-pass membrane protein</topology>
    </subcellularLocation>
</comment>
<dbReference type="PANTHER" id="PTHR42718">
    <property type="entry name" value="MAJOR FACILITATOR SUPERFAMILY MULTIDRUG TRANSPORTER MFSC"/>
    <property type="match status" value="1"/>
</dbReference>
<feature type="transmembrane region" description="Helical" evidence="7">
    <location>
        <begin position="386"/>
        <end position="409"/>
    </location>
</feature>
<dbReference type="InterPro" id="IPR036259">
    <property type="entry name" value="MFS_trans_sf"/>
</dbReference>
<gene>
    <name evidence="9" type="ORF">GCM10012282_38760</name>
</gene>
<evidence type="ECO:0000256" key="1">
    <source>
        <dbReference type="ARBA" id="ARBA00004651"/>
    </source>
</evidence>
<dbReference type="GO" id="GO:0022857">
    <property type="term" value="F:transmembrane transporter activity"/>
    <property type="evidence" value="ECO:0007669"/>
    <property type="project" value="InterPro"/>
</dbReference>
<protein>
    <submittedName>
        <fullName evidence="9">MFS transporter</fullName>
    </submittedName>
</protein>